<accession>C4K8P7</accession>
<dbReference type="HOGENOM" id="CLU_3290558_0_0_6"/>
<gene>
    <name evidence="1" type="ordered locus">HDEF_0111</name>
</gene>
<keyword evidence="2" id="KW-1185">Reference proteome</keyword>
<reference evidence="1 2" key="1">
    <citation type="journal article" date="2009" name="Proc. Natl. Acad. Sci. U.S.A.">
        <title>Hamiltonella defensa, genome evolution of protective bacterial endosymbiont from pathogenic ancestors.</title>
        <authorList>
            <person name="Degnan P.H."/>
            <person name="Yu Y."/>
            <person name="Sisneros N."/>
            <person name="Wing R.A."/>
            <person name="Moran N.A."/>
        </authorList>
    </citation>
    <scope>NUCLEOTIDE SEQUENCE [LARGE SCALE GENOMIC DNA]</scope>
    <source>
        <strain evidence="2">5AT</strain>
    </source>
</reference>
<evidence type="ECO:0000313" key="1">
    <source>
        <dbReference type="EMBL" id="ACQ66884.1"/>
    </source>
</evidence>
<protein>
    <submittedName>
        <fullName evidence="1">Uncharacterized protein</fullName>
    </submittedName>
</protein>
<organism evidence="1 2">
    <name type="scientific">Hamiltonella defensa subsp. Acyrthosiphon pisum (strain 5AT)</name>
    <dbReference type="NCBI Taxonomy" id="572265"/>
    <lineage>
        <taxon>Bacteria</taxon>
        <taxon>Pseudomonadati</taxon>
        <taxon>Pseudomonadota</taxon>
        <taxon>Gammaproteobacteria</taxon>
        <taxon>Enterobacterales</taxon>
        <taxon>Enterobacteriaceae</taxon>
        <taxon>aphid secondary symbionts</taxon>
        <taxon>Candidatus Williamhamiltonella</taxon>
    </lineage>
</organism>
<dbReference type="KEGG" id="hde:HDEF_0111"/>
<dbReference type="AlphaFoldDB" id="C4K8P7"/>
<dbReference type="EMBL" id="CP001277">
    <property type="protein sequence ID" value="ACQ66884.1"/>
    <property type="molecule type" value="Genomic_DNA"/>
</dbReference>
<proteinExistence type="predicted"/>
<sequence>MKKVIAFYQLKKMVGPGYQDKFRAFLTKALSTMKSRTYNH</sequence>
<name>C4K8P7_HAMD5</name>
<dbReference type="Proteomes" id="UP000002334">
    <property type="component" value="Chromosome"/>
</dbReference>
<evidence type="ECO:0000313" key="2">
    <source>
        <dbReference type="Proteomes" id="UP000002334"/>
    </source>
</evidence>